<comment type="caution">
    <text evidence="6">The sequence shown here is derived from an EMBL/GenBank/DDBJ whole genome shotgun (WGS) entry which is preliminary data.</text>
</comment>
<feature type="binding site" evidence="3">
    <location>
        <position position="274"/>
    </location>
    <ligand>
        <name>FAD</name>
        <dbReference type="ChEBI" id="CHEBI:57692"/>
    </ligand>
</feature>
<dbReference type="Gene3D" id="3.30.560.10">
    <property type="entry name" value="Glucose Oxidase, domain 3"/>
    <property type="match status" value="1"/>
</dbReference>
<dbReference type="GO" id="GO:0050660">
    <property type="term" value="F:flavin adenine dinucleotide binding"/>
    <property type="evidence" value="ECO:0007669"/>
    <property type="project" value="InterPro"/>
</dbReference>
<evidence type="ECO:0000256" key="2">
    <source>
        <dbReference type="PIRSR" id="PIRSR000137-1"/>
    </source>
</evidence>
<reference evidence="6" key="1">
    <citation type="submission" date="2023-07" db="EMBL/GenBank/DDBJ databases">
        <title>Black Yeasts Isolated from many extreme environments.</title>
        <authorList>
            <person name="Coleine C."/>
            <person name="Stajich J.E."/>
            <person name="Selbmann L."/>
        </authorList>
    </citation>
    <scope>NUCLEOTIDE SEQUENCE</scope>
    <source>
        <strain evidence="6">CCFEE 5485</strain>
    </source>
</reference>
<evidence type="ECO:0000256" key="4">
    <source>
        <dbReference type="SAM" id="SignalP"/>
    </source>
</evidence>
<dbReference type="SUPFAM" id="SSF54373">
    <property type="entry name" value="FAD-linked reductases, C-terminal domain"/>
    <property type="match status" value="1"/>
</dbReference>
<evidence type="ECO:0000313" key="6">
    <source>
        <dbReference type="EMBL" id="KAK3674134.1"/>
    </source>
</evidence>
<feature type="signal peptide" evidence="4">
    <location>
        <begin position="1"/>
        <end position="26"/>
    </location>
</feature>
<feature type="binding site" evidence="3">
    <location>
        <position position="537"/>
    </location>
    <ligand>
        <name>substrate</name>
    </ligand>
</feature>
<dbReference type="Proteomes" id="UP001274830">
    <property type="component" value="Unassembled WGS sequence"/>
</dbReference>
<keyword evidence="7" id="KW-1185">Reference proteome</keyword>
<dbReference type="InterPro" id="IPR007867">
    <property type="entry name" value="GMC_OxRtase_C"/>
</dbReference>
<dbReference type="Gene3D" id="3.50.50.60">
    <property type="entry name" value="FAD/NAD(P)-binding domain"/>
    <property type="match status" value="1"/>
</dbReference>
<evidence type="ECO:0000313" key="7">
    <source>
        <dbReference type="Proteomes" id="UP001274830"/>
    </source>
</evidence>
<dbReference type="InterPro" id="IPR012132">
    <property type="entry name" value="GMC_OxRdtase"/>
</dbReference>
<evidence type="ECO:0000256" key="3">
    <source>
        <dbReference type="PIRSR" id="PIRSR000137-2"/>
    </source>
</evidence>
<dbReference type="PANTHER" id="PTHR11552:SF111">
    <property type="entry name" value="GLUCOSE-METHANOL-CHOLINE OXIDOREDUCTASE N-TERMINAL DOMAIN-CONTAINING PROTEIN"/>
    <property type="match status" value="1"/>
</dbReference>
<dbReference type="PROSITE" id="PS00624">
    <property type="entry name" value="GMC_OXRED_2"/>
    <property type="match status" value="1"/>
</dbReference>
<proteinExistence type="inferred from homology"/>
<keyword evidence="3" id="KW-0274">FAD</keyword>
<dbReference type="AlphaFoldDB" id="A0AAE0WLW4"/>
<dbReference type="InterPro" id="IPR000172">
    <property type="entry name" value="GMC_OxRdtase_N"/>
</dbReference>
<accession>A0AAE0WLW4</accession>
<dbReference type="InterPro" id="IPR036188">
    <property type="entry name" value="FAD/NAD-bd_sf"/>
</dbReference>
<evidence type="ECO:0000256" key="1">
    <source>
        <dbReference type="ARBA" id="ARBA00010790"/>
    </source>
</evidence>
<feature type="chain" id="PRO_5042079295" description="Glucose-methanol-choline oxidoreductase N-terminal domain-containing protein" evidence="4">
    <location>
        <begin position="27"/>
        <end position="602"/>
    </location>
</feature>
<evidence type="ECO:0000259" key="5">
    <source>
        <dbReference type="PROSITE" id="PS00624"/>
    </source>
</evidence>
<comment type="similarity">
    <text evidence="1">Belongs to the GMC oxidoreductase family.</text>
</comment>
<name>A0AAE0WLW4_9PEZI</name>
<organism evidence="6 7">
    <name type="scientific">Recurvomyces mirabilis</name>
    <dbReference type="NCBI Taxonomy" id="574656"/>
    <lineage>
        <taxon>Eukaryota</taxon>
        <taxon>Fungi</taxon>
        <taxon>Dikarya</taxon>
        <taxon>Ascomycota</taxon>
        <taxon>Pezizomycotina</taxon>
        <taxon>Dothideomycetes</taxon>
        <taxon>Dothideomycetidae</taxon>
        <taxon>Mycosphaerellales</taxon>
        <taxon>Teratosphaeriaceae</taxon>
        <taxon>Recurvomyces</taxon>
    </lineage>
</organism>
<protein>
    <recommendedName>
        <fullName evidence="5">Glucose-methanol-choline oxidoreductase N-terminal domain-containing protein</fullName>
    </recommendedName>
</protein>
<dbReference type="PANTHER" id="PTHR11552">
    <property type="entry name" value="GLUCOSE-METHANOL-CHOLINE GMC OXIDOREDUCTASE"/>
    <property type="match status" value="1"/>
</dbReference>
<feature type="active site" description="Proton donor" evidence="2">
    <location>
        <position position="539"/>
    </location>
</feature>
<dbReference type="Pfam" id="PF05199">
    <property type="entry name" value="GMC_oxred_C"/>
    <property type="match status" value="1"/>
</dbReference>
<dbReference type="PIRSF" id="PIRSF000137">
    <property type="entry name" value="Alcohol_oxidase"/>
    <property type="match status" value="1"/>
</dbReference>
<dbReference type="SUPFAM" id="SSF51905">
    <property type="entry name" value="FAD/NAD(P)-binding domain"/>
    <property type="match status" value="1"/>
</dbReference>
<feature type="active site" description="Proton acceptor" evidence="2">
    <location>
        <position position="577"/>
    </location>
</feature>
<dbReference type="GO" id="GO:0016614">
    <property type="term" value="F:oxidoreductase activity, acting on CH-OH group of donors"/>
    <property type="evidence" value="ECO:0007669"/>
    <property type="project" value="InterPro"/>
</dbReference>
<feature type="domain" description="Glucose-methanol-choline oxidoreductase N-terminal" evidence="5">
    <location>
        <begin position="311"/>
        <end position="325"/>
    </location>
</feature>
<dbReference type="EMBL" id="JAUTXT010000021">
    <property type="protein sequence ID" value="KAK3674134.1"/>
    <property type="molecule type" value="Genomic_DNA"/>
</dbReference>
<gene>
    <name evidence="6" type="ORF">LTR78_005981</name>
</gene>
<comment type="cofactor">
    <cofactor evidence="3">
        <name>FAD</name>
        <dbReference type="ChEBI" id="CHEBI:57692"/>
    </cofactor>
</comment>
<keyword evidence="3" id="KW-0285">Flavoprotein</keyword>
<sequence length="602" mass="64048">MLSSTAAQLCTAFAAALLLISTPSNAAPTSQCKYASRPCDDINAAYDYIIVGGGPSGLVLANTLSTQCGTNVLLLEAGQDTSGVENVYIPGFAGNNEFSKQTWNYYVTPQKALGGLAPHLAQGFGLGGGTSVNYMNYNRGAKSVFDQWANVSGNSGLAWENLINDFEATTQLKPNAIAPNWDDGQVISATAYGKGPLNLTRALTLDGFDPSFNNALRTVLDLPQVDFNDGTGIGVSYGLELITPDERRRSYAYPAFGVPAAGRSNLHIQHSAYVTKINMIGKKATSVTFADTANGNTKRTVTAKEIILSAGAIATPKLLMLSGIGPADHLKSLNIPVLVDQPAIGSNLYDHNYASIEIEVADSVYTLSEWQNTTYLSDITKEWYDTHTGPLANAPASSFSVLRIPDSAIPGPENEFHRSLPADRGQLQIQYANIALIADTADSATKAMTIWVALVQPEASGTVRLNSTDPFAFPLIDTNYFGSAGDLNAILYGFKRMRDVLASPLLSDLIVREIYPGSHVISDEDIKASIPRGAQSYHHPTGSCALGTVLDSGFRVKGVQGLRVVDASVFPYPTNVHQQAQVYAVAHMAARQIAAADGRGGS</sequence>
<dbReference type="Pfam" id="PF00732">
    <property type="entry name" value="GMC_oxred_N"/>
    <property type="match status" value="1"/>
</dbReference>
<keyword evidence="4" id="KW-0732">Signal</keyword>